<organism evidence="2 3">
    <name type="scientific">Candidatus Methanofastidiosum methylothiophilum</name>
    <dbReference type="NCBI Taxonomy" id="1705564"/>
    <lineage>
        <taxon>Archaea</taxon>
        <taxon>Methanobacteriati</taxon>
        <taxon>Methanobacteriota</taxon>
        <taxon>Stenosarchaea group</taxon>
        <taxon>Candidatus Methanofastidiosia</taxon>
        <taxon>Candidatus Methanofastidiosales</taxon>
        <taxon>Candidatus Methanofastidiosaceae</taxon>
        <taxon>Candidatus Methanofastidiosum</taxon>
    </lineage>
</organism>
<dbReference type="CDD" id="cd00048">
    <property type="entry name" value="DSRM_SF"/>
    <property type="match status" value="1"/>
</dbReference>
<dbReference type="SUPFAM" id="SSF54768">
    <property type="entry name" value="dsRNA-binding domain-like"/>
    <property type="match status" value="1"/>
</dbReference>
<evidence type="ECO:0000259" key="1">
    <source>
        <dbReference type="PROSITE" id="PS50137"/>
    </source>
</evidence>
<name>A0A150IJA0_9EURY</name>
<dbReference type="Gene3D" id="3.30.160.20">
    <property type="match status" value="1"/>
</dbReference>
<gene>
    <name evidence="2" type="ORF">AMQ22_02240</name>
</gene>
<dbReference type="AlphaFoldDB" id="A0A150IJA0"/>
<evidence type="ECO:0000313" key="2">
    <source>
        <dbReference type="EMBL" id="KYC45091.1"/>
    </source>
</evidence>
<sequence>MESRQVLDIISKKCHIDSGEKLEGVIGAIYLEEGFDKVKNIIEKEIIPIYGSINIEDYEDYVTKVKEIFDKLKIKRPTYKTVEVKSDNRPTFFSTLDIGGQEITGEPCNSKDDAENSVARKALPILEKMYEI</sequence>
<protein>
    <submittedName>
        <fullName evidence="2">Ribonuclease III</fullName>
    </submittedName>
</protein>
<evidence type="ECO:0000313" key="3">
    <source>
        <dbReference type="Proteomes" id="UP000075398"/>
    </source>
</evidence>
<comment type="caution">
    <text evidence="2">The sequence shown here is derived from an EMBL/GenBank/DDBJ whole genome shotgun (WGS) entry which is preliminary data.</text>
</comment>
<dbReference type="Proteomes" id="UP000075398">
    <property type="component" value="Unassembled WGS sequence"/>
</dbReference>
<reference evidence="2 3" key="1">
    <citation type="journal article" date="2016" name="ISME J.">
        <title>Chasing the elusive Euryarchaeota class WSA2: genomes reveal a uniquely fastidious methyl-reducing methanogen.</title>
        <authorList>
            <person name="Nobu M.K."/>
            <person name="Narihiro T."/>
            <person name="Kuroda K."/>
            <person name="Mei R."/>
            <person name="Liu W.T."/>
        </authorList>
    </citation>
    <scope>NUCLEOTIDE SEQUENCE [LARGE SCALE GENOMIC DNA]</scope>
    <source>
        <strain evidence="2">U1lsi0528_Bin055</strain>
    </source>
</reference>
<accession>A0A150IJA0</accession>
<dbReference type="InterPro" id="IPR014720">
    <property type="entry name" value="dsRBD_dom"/>
</dbReference>
<proteinExistence type="predicted"/>
<dbReference type="EMBL" id="LNGC01000245">
    <property type="protein sequence ID" value="KYC45091.1"/>
    <property type="molecule type" value="Genomic_DNA"/>
</dbReference>
<feature type="domain" description="DRBM" evidence="1">
    <location>
        <begin position="60"/>
        <end position="128"/>
    </location>
</feature>
<dbReference type="PROSITE" id="PS50137">
    <property type="entry name" value="DS_RBD"/>
    <property type="match status" value="1"/>
</dbReference>
<dbReference type="Pfam" id="PF00035">
    <property type="entry name" value="dsrm"/>
    <property type="match status" value="1"/>
</dbReference>
<dbReference type="SMART" id="SM00358">
    <property type="entry name" value="DSRM"/>
    <property type="match status" value="1"/>
</dbReference>